<protein>
    <submittedName>
        <fullName evidence="6">Uncharacterized protein</fullName>
    </submittedName>
</protein>
<evidence type="ECO:0000259" key="5">
    <source>
        <dbReference type="Pfam" id="PF20160"/>
    </source>
</evidence>
<evidence type="ECO:0000259" key="4">
    <source>
        <dbReference type="Pfam" id="PF13966"/>
    </source>
</evidence>
<proteinExistence type="predicted"/>
<evidence type="ECO:0000256" key="1">
    <source>
        <dbReference type="ARBA" id="ARBA00022614"/>
    </source>
</evidence>
<evidence type="ECO:0000256" key="3">
    <source>
        <dbReference type="SAM" id="MobiDB-lite"/>
    </source>
</evidence>
<evidence type="ECO:0000313" key="6">
    <source>
        <dbReference type="EMBL" id="SPD23874.1"/>
    </source>
</evidence>
<gene>
    <name evidence="6" type="ORF">FSB_LOCUS51756</name>
</gene>
<evidence type="ECO:0000256" key="2">
    <source>
        <dbReference type="ARBA" id="ARBA00022737"/>
    </source>
</evidence>
<name>A0A2N9IHY0_FAGSY</name>
<dbReference type="InterPro" id="IPR026960">
    <property type="entry name" value="RVT-Znf"/>
</dbReference>
<dbReference type="AlphaFoldDB" id="A0A2N9IHY0"/>
<dbReference type="InterPro" id="IPR045344">
    <property type="entry name" value="C-JID"/>
</dbReference>
<reference evidence="6" key="1">
    <citation type="submission" date="2018-02" db="EMBL/GenBank/DDBJ databases">
        <authorList>
            <person name="Cohen D.B."/>
            <person name="Kent A.D."/>
        </authorList>
    </citation>
    <scope>NUCLEOTIDE SEQUENCE</scope>
</reference>
<keyword evidence="2" id="KW-0677">Repeat</keyword>
<organism evidence="6">
    <name type="scientific">Fagus sylvatica</name>
    <name type="common">Beechnut</name>
    <dbReference type="NCBI Taxonomy" id="28930"/>
    <lineage>
        <taxon>Eukaryota</taxon>
        <taxon>Viridiplantae</taxon>
        <taxon>Streptophyta</taxon>
        <taxon>Embryophyta</taxon>
        <taxon>Tracheophyta</taxon>
        <taxon>Spermatophyta</taxon>
        <taxon>Magnoliopsida</taxon>
        <taxon>eudicotyledons</taxon>
        <taxon>Gunneridae</taxon>
        <taxon>Pentapetalae</taxon>
        <taxon>rosids</taxon>
        <taxon>fabids</taxon>
        <taxon>Fagales</taxon>
        <taxon>Fagaceae</taxon>
        <taxon>Fagus</taxon>
    </lineage>
</organism>
<dbReference type="EMBL" id="OIVN01005757">
    <property type="protein sequence ID" value="SPD23874.1"/>
    <property type="molecule type" value="Genomic_DNA"/>
</dbReference>
<accession>A0A2N9IHY0</accession>
<dbReference type="Pfam" id="PF20160">
    <property type="entry name" value="C-JID"/>
    <property type="match status" value="1"/>
</dbReference>
<sequence>MYIAMIKKYLQGLRSPEDVDSMNIVIPGSEIPEWFSHQSVGAKVYMKVPSHLYNDCIGMAVCAVYCHTNWNGCILFWSLIVKGNQKNLGQLPSYINIQKKLLDHLWLIYVTPEIFNEELMISVWECDANGFCQIGIRFKPTDDNVEVKKCRFCMVYKKNIEDLIQTTAQCSNNSIIPYEGLDVPHHNFYNLIVVAEGKKVKRSCNDYDGAGPSGEGSSNDAPHPKRIERLLEFMDLGNSDGEESSEFKECDEELGDSQKSSESDLEAEEIMCWKASKHQIWNAFAAKGYSFIFSMESVWKFKVPTRVAFSTWTAALEKILTIDNIRNRNVVILEWCCMCKIDGESVNHLLLHCPLAQELWEMVFAIFGVVWVMPKGVERLFPIASCGVFGVSTTLAHFLGRKLLYQP</sequence>
<dbReference type="Pfam" id="PF13966">
    <property type="entry name" value="zf-RVT"/>
    <property type="match status" value="1"/>
</dbReference>
<feature type="domain" description="C-JID" evidence="5">
    <location>
        <begin position="26"/>
        <end position="161"/>
    </location>
</feature>
<keyword evidence="1" id="KW-0433">Leucine-rich repeat</keyword>
<feature type="compositionally biased region" description="Acidic residues" evidence="3">
    <location>
        <begin position="240"/>
        <end position="255"/>
    </location>
</feature>
<feature type="region of interest" description="Disordered" evidence="3">
    <location>
        <begin position="239"/>
        <end position="262"/>
    </location>
</feature>
<feature type="domain" description="Reverse transcriptase zinc-binding" evidence="4">
    <location>
        <begin position="278"/>
        <end position="360"/>
    </location>
</feature>